<protein>
    <submittedName>
        <fullName evidence="1">Uncharacterized protein</fullName>
    </submittedName>
</protein>
<proteinExistence type="predicted"/>
<name>A0A9D4FAF9_DREPO</name>
<sequence length="62" mass="7029">MLNPRCYTITESDPHFGQDLYASVRRFLSELFVLCSRCLGGITQVEALLRSRLVGIAVMFHP</sequence>
<reference evidence="1" key="1">
    <citation type="journal article" date="2019" name="bioRxiv">
        <title>The Genome of the Zebra Mussel, Dreissena polymorpha: A Resource for Invasive Species Research.</title>
        <authorList>
            <person name="McCartney M.A."/>
            <person name="Auch B."/>
            <person name="Kono T."/>
            <person name="Mallez S."/>
            <person name="Zhang Y."/>
            <person name="Obille A."/>
            <person name="Becker A."/>
            <person name="Abrahante J.E."/>
            <person name="Garbe J."/>
            <person name="Badalamenti J.P."/>
            <person name="Herman A."/>
            <person name="Mangelson H."/>
            <person name="Liachko I."/>
            <person name="Sullivan S."/>
            <person name="Sone E.D."/>
            <person name="Koren S."/>
            <person name="Silverstein K.A.T."/>
            <person name="Beckman K.B."/>
            <person name="Gohl D.M."/>
        </authorList>
    </citation>
    <scope>NUCLEOTIDE SEQUENCE</scope>
    <source>
        <strain evidence="1">Duluth1</strain>
        <tissue evidence="1">Whole animal</tissue>
    </source>
</reference>
<gene>
    <name evidence="1" type="ORF">DPMN_147767</name>
</gene>
<reference evidence="1" key="2">
    <citation type="submission" date="2020-11" db="EMBL/GenBank/DDBJ databases">
        <authorList>
            <person name="McCartney M.A."/>
            <person name="Auch B."/>
            <person name="Kono T."/>
            <person name="Mallez S."/>
            <person name="Becker A."/>
            <person name="Gohl D.M."/>
            <person name="Silverstein K.A.T."/>
            <person name="Koren S."/>
            <person name="Bechman K.B."/>
            <person name="Herman A."/>
            <person name="Abrahante J.E."/>
            <person name="Garbe J."/>
        </authorList>
    </citation>
    <scope>NUCLEOTIDE SEQUENCE</scope>
    <source>
        <strain evidence="1">Duluth1</strain>
        <tissue evidence="1">Whole animal</tissue>
    </source>
</reference>
<evidence type="ECO:0000313" key="2">
    <source>
        <dbReference type="Proteomes" id="UP000828390"/>
    </source>
</evidence>
<keyword evidence="2" id="KW-1185">Reference proteome</keyword>
<accession>A0A9D4FAF9</accession>
<comment type="caution">
    <text evidence="1">The sequence shown here is derived from an EMBL/GenBank/DDBJ whole genome shotgun (WGS) entry which is preliminary data.</text>
</comment>
<dbReference type="Proteomes" id="UP000828390">
    <property type="component" value="Unassembled WGS sequence"/>
</dbReference>
<organism evidence="1 2">
    <name type="scientific">Dreissena polymorpha</name>
    <name type="common">Zebra mussel</name>
    <name type="synonym">Mytilus polymorpha</name>
    <dbReference type="NCBI Taxonomy" id="45954"/>
    <lineage>
        <taxon>Eukaryota</taxon>
        <taxon>Metazoa</taxon>
        <taxon>Spiralia</taxon>
        <taxon>Lophotrochozoa</taxon>
        <taxon>Mollusca</taxon>
        <taxon>Bivalvia</taxon>
        <taxon>Autobranchia</taxon>
        <taxon>Heteroconchia</taxon>
        <taxon>Euheterodonta</taxon>
        <taxon>Imparidentia</taxon>
        <taxon>Neoheterodontei</taxon>
        <taxon>Myida</taxon>
        <taxon>Dreissenoidea</taxon>
        <taxon>Dreissenidae</taxon>
        <taxon>Dreissena</taxon>
    </lineage>
</organism>
<evidence type="ECO:0000313" key="1">
    <source>
        <dbReference type="EMBL" id="KAH3794236.1"/>
    </source>
</evidence>
<dbReference type="EMBL" id="JAIWYP010000007">
    <property type="protein sequence ID" value="KAH3794236.1"/>
    <property type="molecule type" value="Genomic_DNA"/>
</dbReference>
<dbReference type="AlphaFoldDB" id="A0A9D4FAF9"/>